<dbReference type="InterPro" id="IPR023765">
    <property type="entry name" value="SBP_5_CS"/>
</dbReference>
<feature type="domain" description="Solute-binding protein family 5" evidence="2">
    <location>
        <begin position="20"/>
        <end position="146"/>
    </location>
</feature>
<dbReference type="GO" id="GO:0015833">
    <property type="term" value="P:peptide transport"/>
    <property type="evidence" value="ECO:0007669"/>
    <property type="project" value="TreeGrafter"/>
</dbReference>
<dbReference type="GO" id="GO:0005886">
    <property type="term" value="C:plasma membrane"/>
    <property type="evidence" value="ECO:0007669"/>
    <property type="project" value="UniProtKB-SubCell"/>
</dbReference>
<dbReference type="PROSITE" id="PS01040">
    <property type="entry name" value="SBP_BACTERIAL_5"/>
    <property type="match status" value="1"/>
</dbReference>
<gene>
    <name evidence="3" type="ORF">AVDCRST_MAG77-813</name>
</gene>
<dbReference type="Gene3D" id="3.40.190.10">
    <property type="entry name" value="Periplasmic binding protein-like II"/>
    <property type="match status" value="1"/>
</dbReference>
<feature type="non-terminal residue" evidence="3">
    <location>
        <position position="154"/>
    </location>
</feature>
<evidence type="ECO:0000313" key="3">
    <source>
        <dbReference type="EMBL" id="CAA9227245.1"/>
    </source>
</evidence>
<dbReference type="PANTHER" id="PTHR30290">
    <property type="entry name" value="PERIPLASMIC BINDING COMPONENT OF ABC TRANSPORTER"/>
    <property type="match status" value="1"/>
</dbReference>
<dbReference type="GO" id="GO:1904680">
    <property type="term" value="F:peptide transmembrane transporter activity"/>
    <property type="evidence" value="ECO:0007669"/>
    <property type="project" value="TreeGrafter"/>
</dbReference>
<dbReference type="SUPFAM" id="SSF53850">
    <property type="entry name" value="Periplasmic binding protein-like II"/>
    <property type="match status" value="1"/>
</dbReference>
<name>A0A6J4HL89_9CHLR</name>
<sequence>MGAGLIGIDWEKLDYVADPRMHMATALPAISNGNRTYTFTLRDNLKWSDGKPIAADDFNYAWEQASKRENNWVSFGTVVGRIESFKADGKTVTVTLKETLSRLLGLAIAGSIGPLPKHVWEGKSWLDAAANPELLKPTVVSGPYVPGNLGAEQH</sequence>
<dbReference type="InterPro" id="IPR000914">
    <property type="entry name" value="SBP_5_dom"/>
</dbReference>
<evidence type="ECO:0000256" key="1">
    <source>
        <dbReference type="ARBA" id="ARBA00004193"/>
    </source>
</evidence>
<accession>A0A6J4HL89</accession>
<dbReference type="AlphaFoldDB" id="A0A6J4HL89"/>
<dbReference type="Pfam" id="PF00496">
    <property type="entry name" value="SBP_bac_5"/>
    <property type="match status" value="1"/>
</dbReference>
<organism evidence="3">
    <name type="scientific">uncultured Chloroflexota bacterium</name>
    <dbReference type="NCBI Taxonomy" id="166587"/>
    <lineage>
        <taxon>Bacteria</taxon>
        <taxon>Bacillati</taxon>
        <taxon>Chloroflexota</taxon>
        <taxon>environmental samples</taxon>
    </lineage>
</organism>
<dbReference type="InterPro" id="IPR039424">
    <property type="entry name" value="SBP_5"/>
</dbReference>
<proteinExistence type="predicted"/>
<comment type="subcellular location">
    <subcellularLocation>
        <location evidence="1">Cell membrane</location>
        <topology evidence="1">Lipid-anchor</topology>
    </subcellularLocation>
</comment>
<evidence type="ECO:0000259" key="2">
    <source>
        <dbReference type="Pfam" id="PF00496"/>
    </source>
</evidence>
<protein>
    <submittedName>
        <fullName evidence="3">Oligopeptide ABC transporter, periplasmic oligopeptide-binding protein OppA</fullName>
    </submittedName>
</protein>
<dbReference type="EMBL" id="CADCTC010000051">
    <property type="protein sequence ID" value="CAA9227245.1"/>
    <property type="molecule type" value="Genomic_DNA"/>
</dbReference>
<reference evidence="3" key="1">
    <citation type="submission" date="2020-02" db="EMBL/GenBank/DDBJ databases">
        <authorList>
            <person name="Meier V. D."/>
        </authorList>
    </citation>
    <scope>NUCLEOTIDE SEQUENCE</scope>
    <source>
        <strain evidence="3">AVDCRST_MAG77</strain>
    </source>
</reference>